<name>A0A4C1ZCZ1_EUMVA</name>
<proteinExistence type="predicted"/>
<dbReference type="EMBL" id="BGZK01001680">
    <property type="protein sequence ID" value="GBP84475.1"/>
    <property type="molecule type" value="Genomic_DNA"/>
</dbReference>
<dbReference type="Proteomes" id="UP000299102">
    <property type="component" value="Unassembled WGS sequence"/>
</dbReference>
<keyword evidence="2" id="KW-1185">Reference proteome</keyword>
<protein>
    <submittedName>
        <fullName evidence="1">Uncharacterized protein</fullName>
    </submittedName>
</protein>
<comment type="caution">
    <text evidence="1">The sequence shown here is derived from an EMBL/GenBank/DDBJ whole genome shotgun (WGS) entry which is preliminary data.</text>
</comment>
<sequence length="74" mass="8181">MARGPPSLRTLRLSYTLYSLHLLEKSGTLQRIGNWPINYTELPSIFYSLAALVTLLRDRAPAQQVGGGHGPMTL</sequence>
<evidence type="ECO:0000313" key="2">
    <source>
        <dbReference type="Proteomes" id="UP000299102"/>
    </source>
</evidence>
<organism evidence="1 2">
    <name type="scientific">Eumeta variegata</name>
    <name type="common">Bagworm moth</name>
    <name type="synonym">Eumeta japonica</name>
    <dbReference type="NCBI Taxonomy" id="151549"/>
    <lineage>
        <taxon>Eukaryota</taxon>
        <taxon>Metazoa</taxon>
        <taxon>Ecdysozoa</taxon>
        <taxon>Arthropoda</taxon>
        <taxon>Hexapoda</taxon>
        <taxon>Insecta</taxon>
        <taxon>Pterygota</taxon>
        <taxon>Neoptera</taxon>
        <taxon>Endopterygota</taxon>
        <taxon>Lepidoptera</taxon>
        <taxon>Glossata</taxon>
        <taxon>Ditrysia</taxon>
        <taxon>Tineoidea</taxon>
        <taxon>Psychidae</taxon>
        <taxon>Oiketicinae</taxon>
        <taxon>Eumeta</taxon>
    </lineage>
</organism>
<dbReference type="AlphaFoldDB" id="A0A4C1ZCZ1"/>
<reference evidence="1 2" key="1">
    <citation type="journal article" date="2019" name="Commun. Biol.">
        <title>The bagworm genome reveals a unique fibroin gene that provides high tensile strength.</title>
        <authorList>
            <person name="Kono N."/>
            <person name="Nakamura H."/>
            <person name="Ohtoshi R."/>
            <person name="Tomita M."/>
            <person name="Numata K."/>
            <person name="Arakawa K."/>
        </authorList>
    </citation>
    <scope>NUCLEOTIDE SEQUENCE [LARGE SCALE GENOMIC DNA]</scope>
</reference>
<evidence type="ECO:0000313" key="1">
    <source>
        <dbReference type="EMBL" id="GBP84475.1"/>
    </source>
</evidence>
<gene>
    <name evidence="1" type="ORF">EVAR_67481_1</name>
</gene>
<accession>A0A4C1ZCZ1</accession>